<dbReference type="HOGENOM" id="CLU_452875_0_0_1"/>
<feature type="domain" description="DOMON" evidence="3">
    <location>
        <begin position="32"/>
        <end position="147"/>
    </location>
</feature>
<dbReference type="InParanoid" id="O01603"/>
<evidence type="ECO:0000313" key="6">
    <source>
        <dbReference type="WormBase" id="T10E9.3"/>
    </source>
</evidence>
<dbReference type="InterPro" id="IPR005018">
    <property type="entry name" value="DOMON_domain"/>
</dbReference>
<reference evidence="4 5" key="1">
    <citation type="journal article" date="1998" name="Science">
        <title>Genome sequence of the nematode C. elegans: a platform for investigating biology.</title>
        <authorList>
            <consortium name="The C. elegans sequencing consortium"/>
            <person name="Sulson J.E."/>
            <person name="Waterston R."/>
        </authorList>
    </citation>
    <scope>NUCLEOTIDE SEQUENCE [LARGE SCALE GENOMIC DNA]</scope>
    <source>
        <strain evidence="4 5">Bristol N2</strain>
    </source>
</reference>
<keyword evidence="2" id="KW-0732">Signal</keyword>
<dbReference type="WormBase" id="T10E9.3">
    <property type="protein sequence ID" value="CE30171"/>
    <property type="gene ID" value="WBGene00020413"/>
    <property type="gene designation" value="cpg-22"/>
</dbReference>
<dbReference type="PaxDb" id="6239-T10E9.3"/>
<dbReference type="Bgee" id="WBGene00020413">
    <property type="expression patterns" value="Expressed in larva and 3 other cell types or tissues"/>
</dbReference>
<gene>
    <name evidence="4 6" type="primary">cpg-22</name>
    <name evidence="4" type="ORF">CELE_T10E9.3</name>
    <name evidence="6" type="ORF">T10E9.3</name>
</gene>
<dbReference type="CTD" id="172364"/>
<feature type="chain" id="PRO_5004156681" evidence="2">
    <location>
        <begin position="19"/>
        <end position="583"/>
    </location>
</feature>
<dbReference type="PANTHER" id="PTHR36516:SF5">
    <property type="entry name" value="DOMON DOMAIN-CONTAINING PROTEIN"/>
    <property type="match status" value="1"/>
</dbReference>
<dbReference type="OrthoDB" id="5877761at2759"/>
<evidence type="ECO:0000313" key="4">
    <source>
        <dbReference type="EMBL" id="CCD68103.1"/>
    </source>
</evidence>
<evidence type="ECO:0000259" key="3">
    <source>
        <dbReference type="PROSITE" id="PS50836"/>
    </source>
</evidence>
<dbReference type="STRING" id="6239.T10E9.3.1"/>
<evidence type="ECO:0000313" key="5">
    <source>
        <dbReference type="Proteomes" id="UP000001940"/>
    </source>
</evidence>
<feature type="domain" description="DOMON" evidence="3">
    <location>
        <begin position="205"/>
        <end position="322"/>
    </location>
</feature>
<organism evidence="4 5">
    <name type="scientific">Caenorhabditis elegans</name>
    <dbReference type="NCBI Taxonomy" id="6239"/>
    <lineage>
        <taxon>Eukaryota</taxon>
        <taxon>Metazoa</taxon>
        <taxon>Ecdysozoa</taxon>
        <taxon>Nematoda</taxon>
        <taxon>Chromadorea</taxon>
        <taxon>Rhabditida</taxon>
        <taxon>Rhabditina</taxon>
        <taxon>Rhabditomorpha</taxon>
        <taxon>Rhabditoidea</taxon>
        <taxon>Rhabditidae</taxon>
        <taxon>Peloderinae</taxon>
        <taxon>Caenorhabditis</taxon>
    </lineage>
</organism>
<dbReference type="PROSITE" id="PS50836">
    <property type="entry name" value="DOMON"/>
    <property type="match status" value="2"/>
</dbReference>
<evidence type="ECO:0000256" key="2">
    <source>
        <dbReference type="SAM" id="SignalP"/>
    </source>
</evidence>
<dbReference type="AGR" id="WB:WBGene00020413"/>
<dbReference type="InterPro" id="IPR045266">
    <property type="entry name" value="DOH_DOMON"/>
</dbReference>
<dbReference type="EMBL" id="BX284601">
    <property type="protein sequence ID" value="CCD68103.1"/>
    <property type="molecule type" value="Genomic_DNA"/>
</dbReference>
<dbReference type="KEGG" id="cel:CELE_T10E9.3"/>
<dbReference type="FunCoup" id="O01603">
    <property type="interactions" value="390"/>
</dbReference>
<evidence type="ECO:0007829" key="7">
    <source>
        <dbReference type="PeptideAtlas" id="O01603"/>
    </source>
</evidence>
<dbReference type="eggNOG" id="ENOG502SPYG">
    <property type="taxonomic scope" value="Eukaryota"/>
</dbReference>
<evidence type="ECO:0000256" key="1">
    <source>
        <dbReference type="SAM" id="MobiDB-lite"/>
    </source>
</evidence>
<dbReference type="OMA" id="MCCTIFR"/>
<protein>
    <submittedName>
        <fullName evidence="4">DOMON domain-containing protein</fullName>
    </submittedName>
</protein>
<dbReference type="PIR" id="T25881">
    <property type="entry name" value="T25881"/>
</dbReference>
<feature type="compositionally biased region" description="Low complexity" evidence="1">
    <location>
        <begin position="434"/>
        <end position="447"/>
    </location>
</feature>
<dbReference type="PANTHER" id="PTHR36516">
    <property type="entry name" value="PROTEIN CBG04168-RELATED"/>
    <property type="match status" value="1"/>
</dbReference>
<accession>O01603</accession>
<dbReference type="PeptideAtlas" id="O01603"/>
<dbReference type="RefSeq" id="NP_491882.2">
    <property type="nucleotide sequence ID" value="NM_059481.5"/>
</dbReference>
<keyword evidence="5" id="KW-1185">Reference proteome</keyword>
<feature type="compositionally biased region" description="Basic and acidic residues" evidence="1">
    <location>
        <begin position="482"/>
        <end position="496"/>
    </location>
</feature>
<dbReference type="Pfam" id="PF03351">
    <property type="entry name" value="DOMON"/>
    <property type="match status" value="2"/>
</dbReference>
<dbReference type="CDD" id="cd09631">
    <property type="entry name" value="DOMON_DOH"/>
    <property type="match status" value="1"/>
</dbReference>
<sequence>MLLVPIILLFLEVTTTHQRSITQNTDCSFHYSNYSVSWNYDELSNDIVFKLKSHSDFTNFYTAIAFGKEKPEDVIAVYVRSLQIGIIDGHLVDDGAIESDEKTNVQALQFDLQNGDLTAQFARPVETFDTQDSDLGSCITIFFLTESREIITGAPLELGNEKNLQKVRVCDLAVTCATKMHNDVLVKRQEDGDVAPICSTGGEDQKNRIEWKVDGDLIYFSVFQNAKKGRWWTAIGVGESMNDLNMILLFAENGRLKKQGIFKTEGKMQPLEVEYEGIEVKKDLAIVNNGKANFDVSVEKKFFLDRADEQGCFTMQVAILAGQYQANNFNVQKHQNTPERIQICNVDSCHDPIEPQQEIDGETPKKTTQPLVKGDEDIIEASGVTVPTKEALINDVEGSGLPVTPKIENEEPKSTPHTAEVADEHPLTGVDAPSSVTSSSSSSSSLSTAGPQLVSSSTPIPVPMTPEKNHVFEVDNQTTKTVSEEPKKEETEKINDAPEVTTPRAGSHGDGSKNGCGAEHEDLKICESYFAEYLGKVNDWSEKHNMTVTSHMWKACTLLSQVQHVTTMCCTIFRNTCATHLSL</sequence>
<dbReference type="AlphaFoldDB" id="O01603"/>
<dbReference type="GeneID" id="172364"/>
<dbReference type="UCSC" id="T10E9.3">
    <property type="organism name" value="c. elegans"/>
</dbReference>
<feature type="region of interest" description="Disordered" evidence="1">
    <location>
        <begin position="390"/>
        <end position="517"/>
    </location>
</feature>
<feature type="compositionally biased region" description="Polar residues" evidence="1">
    <location>
        <begin position="448"/>
        <end position="459"/>
    </location>
</feature>
<keyword evidence="7" id="KW-1267">Proteomics identification</keyword>
<proteinExistence type="evidence at protein level"/>
<feature type="compositionally biased region" description="Basic and acidic residues" evidence="1">
    <location>
        <begin position="407"/>
        <end position="426"/>
    </location>
</feature>
<feature type="signal peptide" evidence="2">
    <location>
        <begin position="1"/>
        <end position="18"/>
    </location>
</feature>
<name>O01603_CAEEL</name>
<dbReference type="Proteomes" id="UP000001940">
    <property type="component" value="Chromosome I"/>
</dbReference>